<dbReference type="GO" id="GO:0016783">
    <property type="term" value="F:sulfurtransferase activity"/>
    <property type="evidence" value="ECO:0007669"/>
    <property type="project" value="InterPro"/>
</dbReference>
<evidence type="ECO:0000256" key="1">
    <source>
        <dbReference type="ARBA" id="ARBA00022490"/>
    </source>
</evidence>
<keyword evidence="2" id="KW-0501">Molybdenum cofactor biosynthesis</keyword>
<accession>A0A5C6Q541</accession>
<evidence type="ECO:0000256" key="2">
    <source>
        <dbReference type="ARBA" id="ARBA00023150"/>
    </source>
</evidence>
<dbReference type="InterPro" id="IPR016193">
    <property type="entry name" value="Cytidine_deaminase-like"/>
</dbReference>
<dbReference type="SUPFAM" id="SSF53927">
    <property type="entry name" value="Cytidine deaminase-like"/>
    <property type="match status" value="1"/>
</dbReference>
<reference evidence="3 4" key="1">
    <citation type="submission" date="2019-07" db="EMBL/GenBank/DDBJ databases">
        <title>Genomes of sea-ice associated Colwellia species.</title>
        <authorList>
            <person name="Bowman J.P."/>
        </authorList>
    </citation>
    <scope>NUCLEOTIDE SEQUENCE [LARGE SCALE GENOMIC DNA]</scope>
    <source>
        <strain evidence="3 4">ACAM 459</strain>
    </source>
</reference>
<sequence length="263" mass="28504">MHNLAIEHLNGILPITEPSEQKLHQAQLMEVAVAISINGISQAVMMASPEHLKDFALGFSLSEGLINSSNDVLDIIVHSHQCGWQVDLQVLARVQHQLKQRRRTMAGPSGCGLCGLDSIEAAMSLSLPQEQTTKSLKLPSEQVIIQARDALPALLKKSGGTRGNHCAAFFDLSAKMLAVREDVGRHSALDKLLGCLSDKKQAIDEGFALITSRCSHDLIAKAARLSLTTLVTLAQPTDLALSSARKTQLALFCFQHGQLKRYA</sequence>
<comment type="caution">
    <text evidence="3">The sequence shown here is derived from an EMBL/GenBank/DDBJ whole genome shotgun (WGS) entry which is preliminary data.</text>
</comment>
<dbReference type="NCBIfam" id="TIGR00129">
    <property type="entry name" value="fdhD_narQ"/>
    <property type="match status" value="1"/>
</dbReference>
<dbReference type="Gene3D" id="3.40.140.10">
    <property type="entry name" value="Cytidine Deaminase, domain 2"/>
    <property type="match status" value="1"/>
</dbReference>
<evidence type="ECO:0000313" key="4">
    <source>
        <dbReference type="Proteomes" id="UP000321822"/>
    </source>
</evidence>
<evidence type="ECO:0000313" key="3">
    <source>
        <dbReference type="EMBL" id="TWX63697.1"/>
    </source>
</evidence>
<dbReference type="PIRSF" id="PIRSF015626">
    <property type="entry name" value="FdhD"/>
    <property type="match status" value="1"/>
</dbReference>
<proteinExistence type="predicted"/>
<dbReference type="Pfam" id="PF02634">
    <property type="entry name" value="FdhD-NarQ"/>
    <property type="match status" value="1"/>
</dbReference>
<keyword evidence="1" id="KW-0963">Cytoplasm</keyword>
<keyword evidence="3" id="KW-0808">Transferase</keyword>
<dbReference type="EMBL" id="VOLT01000018">
    <property type="protein sequence ID" value="TWX63697.1"/>
    <property type="molecule type" value="Genomic_DNA"/>
</dbReference>
<dbReference type="Gene3D" id="3.10.20.10">
    <property type="match status" value="1"/>
</dbReference>
<dbReference type="InterPro" id="IPR003786">
    <property type="entry name" value="FdhD"/>
</dbReference>
<dbReference type="OrthoDB" id="3197277at2"/>
<dbReference type="Proteomes" id="UP000321822">
    <property type="component" value="Unassembled WGS sequence"/>
</dbReference>
<dbReference type="AlphaFoldDB" id="A0A5C6Q541"/>
<dbReference type="GO" id="GO:0006777">
    <property type="term" value="P:Mo-molybdopterin cofactor biosynthetic process"/>
    <property type="evidence" value="ECO:0007669"/>
    <property type="project" value="UniProtKB-KW"/>
</dbReference>
<organism evidence="3 4">
    <name type="scientific">Colwellia demingiae</name>
    <dbReference type="NCBI Taxonomy" id="89401"/>
    <lineage>
        <taxon>Bacteria</taxon>
        <taxon>Pseudomonadati</taxon>
        <taxon>Pseudomonadota</taxon>
        <taxon>Gammaproteobacteria</taxon>
        <taxon>Alteromonadales</taxon>
        <taxon>Colwelliaceae</taxon>
        <taxon>Colwellia</taxon>
    </lineage>
</organism>
<name>A0A5C6Q541_9GAMM</name>
<dbReference type="PANTHER" id="PTHR30592:SF1">
    <property type="entry name" value="SULFUR CARRIER PROTEIN FDHD"/>
    <property type="match status" value="1"/>
</dbReference>
<dbReference type="RefSeq" id="WP_146791772.1">
    <property type="nucleotide sequence ID" value="NZ_VOLT01000018.1"/>
</dbReference>
<dbReference type="PANTHER" id="PTHR30592">
    <property type="entry name" value="FORMATE DEHYDROGENASE"/>
    <property type="match status" value="1"/>
</dbReference>
<protein>
    <submittedName>
        <fullName evidence="3">Formate dehydrogenase accessory sulfurtransferase FdhD</fullName>
    </submittedName>
</protein>
<gene>
    <name evidence="3" type="primary">fdhD</name>
    <name evidence="3" type="ORF">ESZ36_21710</name>
</gene>
<keyword evidence="4" id="KW-1185">Reference proteome</keyword>